<feature type="transmembrane region" description="Helical" evidence="2">
    <location>
        <begin position="73"/>
        <end position="96"/>
    </location>
</feature>
<feature type="transmembrane region" description="Helical" evidence="2">
    <location>
        <begin position="153"/>
        <end position="176"/>
    </location>
</feature>
<dbReference type="RefSeq" id="WP_113904733.1">
    <property type="nucleotide sequence ID" value="NZ_QNSB01000008.1"/>
</dbReference>
<sequence>MSSPMFSYPQPTDDELAAQQPAYPTSPPPAFTGDSSPLPEASPAPAASPHPDAPPADRPTDGSLAASGLGRTALVLAIIAAALSVLASAVFGATIGPREAEFGTSFFEAPDWYSTLAIALVCVQGLCTLLGLTSLIIAVIAMISHRGRVPAMIAIAIAVLAPLVSFGIATALSFALSPLS</sequence>
<evidence type="ECO:0000256" key="2">
    <source>
        <dbReference type="SAM" id="Phobius"/>
    </source>
</evidence>
<keyword evidence="2" id="KW-0472">Membrane</keyword>
<dbReference type="AlphaFoldDB" id="A0A366IGC0"/>
<feature type="compositionally biased region" description="Pro residues" evidence="1">
    <location>
        <begin position="40"/>
        <end position="57"/>
    </location>
</feature>
<evidence type="ECO:0000313" key="4">
    <source>
        <dbReference type="Proteomes" id="UP000253509"/>
    </source>
</evidence>
<feature type="region of interest" description="Disordered" evidence="1">
    <location>
        <begin position="1"/>
        <end position="63"/>
    </location>
</feature>
<feature type="transmembrane region" description="Helical" evidence="2">
    <location>
        <begin position="116"/>
        <end position="141"/>
    </location>
</feature>
<evidence type="ECO:0000313" key="3">
    <source>
        <dbReference type="EMBL" id="RBP70609.1"/>
    </source>
</evidence>
<keyword evidence="2" id="KW-0812">Transmembrane</keyword>
<proteinExistence type="predicted"/>
<dbReference type="Proteomes" id="UP000253509">
    <property type="component" value="Unassembled WGS sequence"/>
</dbReference>
<name>A0A366IGC0_9MICO</name>
<keyword evidence="2" id="KW-1133">Transmembrane helix</keyword>
<gene>
    <name evidence="3" type="ORF">DFO65_10861</name>
</gene>
<dbReference type="EMBL" id="QNSB01000008">
    <property type="protein sequence ID" value="RBP70609.1"/>
    <property type="molecule type" value="Genomic_DNA"/>
</dbReference>
<protein>
    <submittedName>
        <fullName evidence="3">Uncharacterized protein</fullName>
    </submittedName>
</protein>
<evidence type="ECO:0000256" key="1">
    <source>
        <dbReference type="SAM" id="MobiDB-lite"/>
    </source>
</evidence>
<reference evidence="3 4" key="1">
    <citation type="submission" date="2018-06" db="EMBL/GenBank/DDBJ databases">
        <title>Freshwater and sediment microbial communities from various areas in North America, analyzing microbe dynamics in response to fracking.</title>
        <authorList>
            <person name="Lamendella R."/>
        </authorList>
    </citation>
    <scope>NUCLEOTIDE SEQUENCE [LARGE SCALE GENOMIC DNA]</scope>
    <source>
        <strain evidence="3 4">3b_TX</strain>
    </source>
</reference>
<comment type="caution">
    <text evidence="3">The sequence shown here is derived from an EMBL/GenBank/DDBJ whole genome shotgun (WGS) entry which is preliminary data.</text>
</comment>
<organism evidence="3 4">
    <name type="scientific">Brevibacterium celere</name>
    <dbReference type="NCBI Taxonomy" id="225845"/>
    <lineage>
        <taxon>Bacteria</taxon>
        <taxon>Bacillati</taxon>
        <taxon>Actinomycetota</taxon>
        <taxon>Actinomycetes</taxon>
        <taxon>Micrococcales</taxon>
        <taxon>Brevibacteriaceae</taxon>
        <taxon>Brevibacterium</taxon>
    </lineage>
</organism>
<accession>A0A366IGC0</accession>
<keyword evidence="4" id="KW-1185">Reference proteome</keyword>